<accession>A0A9N9KFY0</accession>
<proteinExistence type="predicted"/>
<dbReference type="EMBL" id="CAJVPY010072103">
    <property type="protein sequence ID" value="CAG8828836.1"/>
    <property type="molecule type" value="Genomic_DNA"/>
</dbReference>
<feature type="non-terminal residue" evidence="1">
    <location>
        <position position="1"/>
    </location>
</feature>
<protein>
    <submittedName>
        <fullName evidence="1">9906_t:CDS:1</fullName>
    </submittedName>
</protein>
<reference evidence="1" key="1">
    <citation type="submission" date="2021-06" db="EMBL/GenBank/DDBJ databases">
        <authorList>
            <person name="Kallberg Y."/>
            <person name="Tangrot J."/>
            <person name="Rosling A."/>
        </authorList>
    </citation>
    <scope>NUCLEOTIDE SEQUENCE</scope>
    <source>
        <strain evidence="1">MA453B</strain>
    </source>
</reference>
<organism evidence="1 2">
    <name type="scientific">Dentiscutata erythropus</name>
    <dbReference type="NCBI Taxonomy" id="1348616"/>
    <lineage>
        <taxon>Eukaryota</taxon>
        <taxon>Fungi</taxon>
        <taxon>Fungi incertae sedis</taxon>
        <taxon>Mucoromycota</taxon>
        <taxon>Glomeromycotina</taxon>
        <taxon>Glomeromycetes</taxon>
        <taxon>Diversisporales</taxon>
        <taxon>Gigasporaceae</taxon>
        <taxon>Dentiscutata</taxon>
    </lineage>
</organism>
<keyword evidence="2" id="KW-1185">Reference proteome</keyword>
<evidence type="ECO:0000313" key="1">
    <source>
        <dbReference type="EMBL" id="CAG8828836.1"/>
    </source>
</evidence>
<dbReference type="AlphaFoldDB" id="A0A9N9KFY0"/>
<feature type="non-terminal residue" evidence="1">
    <location>
        <position position="73"/>
    </location>
</feature>
<name>A0A9N9KFY0_9GLOM</name>
<sequence>AISPEVFDAEEIPISGFNDLDISQSFRRKLLVPFCKDFIKQNQVEKLNSGGCHSYTTPLLCEIIKMDDPRWIM</sequence>
<gene>
    <name evidence="1" type="ORF">DERYTH_LOCUS28565</name>
</gene>
<dbReference type="OrthoDB" id="2438044at2759"/>
<evidence type="ECO:0000313" key="2">
    <source>
        <dbReference type="Proteomes" id="UP000789405"/>
    </source>
</evidence>
<dbReference type="Proteomes" id="UP000789405">
    <property type="component" value="Unassembled WGS sequence"/>
</dbReference>
<comment type="caution">
    <text evidence="1">The sequence shown here is derived from an EMBL/GenBank/DDBJ whole genome shotgun (WGS) entry which is preliminary data.</text>
</comment>